<dbReference type="InterPro" id="IPR000477">
    <property type="entry name" value="RT_dom"/>
</dbReference>
<evidence type="ECO:0000313" key="3">
    <source>
        <dbReference type="RefSeq" id="XP_056850856.1"/>
    </source>
</evidence>
<gene>
    <name evidence="3" type="primary">LOC130500144</name>
</gene>
<accession>A0A9W3CHD1</accession>
<dbReference type="OrthoDB" id="1108262at2759"/>
<dbReference type="GeneID" id="130500144"/>
<proteinExistence type="predicted"/>
<reference evidence="3" key="2">
    <citation type="submission" date="2025-08" db="UniProtKB">
        <authorList>
            <consortium name="RefSeq"/>
        </authorList>
    </citation>
    <scope>IDENTIFICATION</scope>
    <source>
        <tissue evidence="3">Leaf</tissue>
    </source>
</reference>
<protein>
    <submittedName>
        <fullName evidence="3">Uncharacterized protein LOC130500144</fullName>
    </submittedName>
</protein>
<feature type="domain" description="Reverse transcriptase" evidence="1">
    <location>
        <begin position="12"/>
        <end position="105"/>
    </location>
</feature>
<dbReference type="Proteomes" id="UP000504610">
    <property type="component" value="Chromosome 9"/>
</dbReference>
<reference evidence="2" key="1">
    <citation type="journal article" date="2019" name="Database">
        <title>The radish genome database (RadishGD): an integrated information resource for radish genomics.</title>
        <authorList>
            <person name="Yu H.J."/>
            <person name="Baek S."/>
            <person name="Lee Y.J."/>
            <person name="Cho A."/>
            <person name="Mun J.H."/>
        </authorList>
    </citation>
    <scope>NUCLEOTIDE SEQUENCE [LARGE SCALE GENOMIC DNA]</scope>
    <source>
        <strain evidence="2">cv. WK10039</strain>
    </source>
</reference>
<organism evidence="2 3">
    <name type="scientific">Raphanus sativus</name>
    <name type="common">Radish</name>
    <name type="synonym">Raphanus raphanistrum var. sativus</name>
    <dbReference type="NCBI Taxonomy" id="3726"/>
    <lineage>
        <taxon>Eukaryota</taxon>
        <taxon>Viridiplantae</taxon>
        <taxon>Streptophyta</taxon>
        <taxon>Embryophyta</taxon>
        <taxon>Tracheophyta</taxon>
        <taxon>Spermatophyta</taxon>
        <taxon>Magnoliopsida</taxon>
        <taxon>eudicotyledons</taxon>
        <taxon>Gunneridae</taxon>
        <taxon>Pentapetalae</taxon>
        <taxon>rosids</taxon>
        <taxon>malvids</taxon>
        <taxon>Brassicales</taxon>
        <taxon>Brassicaceae</taxon>
        <taxon>Brassiceae</taxon>
        <taxon>Raphanus</taxon>
    </lineage>
</organism>
<dbReference type="KEGG" id="rsz:130500144"/>
<dbReference type="RefSeq" id="XP_056850856.1">
    <property type="nucleotide sequence ID" value="XM_056994876.1"/>
</dbReference>
<dbReference type="PANTHER" id="PTHR33116:SF80">
    <property type="entry name" value="REVERSE TRANSCRIPTASE ZINC-BINDING DOMAIN-CONTAINING PROTEIN"/>
    <property type="match status" value="1"/>
</dbReference>
<sequence>MNVLSHKLDKAVWEKKFKFHPRCKALLLTHLCFADDLMVFVEGLKEPIEGALTIFDEFSVWSGLSISLEKSTVYMVGVSDVEKKNIKSNFPFAEGKLQVRYLGLPLMSQAMKKQDYLPLVERIRSKICTWTCRFLSYAGGLQLIKAVLMSIVNFWEAVFRLPSKCMKEIEQFCSAFLWSGPVLKKVGAKVA</sequence>
<keyword evidence="2" id="KW-1185">Reference proteome</keyword>
<evidence type="ECO:0000313" key="2">
    <source>
        <dbReference type="Proteomes" id="UP000504610"/>
    </source>
</evidence>
<evidence type="ECO:0000259" key="1">
    <source>
        <dbReference type="Pfam" id="PF00078"/>
    </source>
</evidence>
<name>A0A9W3CHD1_RAPSA</name>
<dbReference type="AlphaFoldDB" id="A0A9W3CHD1"/>
<dbReference type="Pfam" id="PF00078">
    <property type="entry name" value="RVT_1"/>
    <property type="match status" value="1"/>
</dbReference>
<dbReference type="PANTHER" id="PTHR33116">
    <property type="entry name" value="REVERSE TRANSCRIPTASE ZINC-BINDING DOMAIN-CONTAINING PROTEIN-RELATED-RELATED"/>
    <property type="match status" value="1"/>
</dbReference>